<proteinExistence type="predicted"/>
<name>T0I792_9SPHN</name>
<organism evidence="1 2">
    <name type="scientific">Sphingobium quisquiliarum P25</name>
    <dbReference type="NCBI Taxonomy" id="1329909"/>
    <lineage>
        <taxon>Bacteria</taxon>
        <taxon>Pseudomonadati</taxon>
        <taxon>Pseudomonadota</taxon>
        <taxon>Alphaproteobacteria</taxon>
        <taxon>Sphingomonadales</taxon>
        <taxon>Sphingomonadaceae</taxon>
        <taxon>Sphingobium</taxon>
    </lineage>
</organism>
<reference evidence="1 2" key="1">
    <citation type="journal article" date="2013" name="Genome Announc.">
        <title>Draft Genome Sequence of Sphingobium quisquiliarum Strain P25T, a Novel Hexachlorocyclohexane (HCH)-Degrading Bacterium Isolated from an HCH Dumpsite.</title>
        <authorList>
            <person name="Kumar Singh A."/>
            <person name="Sangwan N."/>
            <person name="Sharma A."/>
            <person name="Gupta V."/>
            <person name="Khurana J.P."/>
            <person name="Lal R."/>
        </authorList>
    </citation>
    <scope>NUCLEOTIDE SEQUENCE [LARGE SCALE GENOMIC DNA]</scope>
    <source>
        <strain evidence="1 2">P25</strain>
    </source>
</reference>
<protein>
    <submittedName>
        <fullName evidence="1">Uncharacterized protein</fullName>
    </submittedName>
</protein>
<comment type="caution">
    <text evidence="1">The sequence shown here is derived from an EMBL/GenBank/DDBJ whole genome shotgun (WGS) entry which is preliminary data.</text>
</comment>
<dbReference type="AlphaFoldDB" id="T0I792"/>
<evidence type="ECO:0000313" key="2">
    <source>
        <dbReference type="Proteomes" id="UP000015525"/>
    </source>
</evidence>
<accession>T0I792</accession>
<gene>
    <name evidence="1" type="ORF">L288_12705</name>
</gene>
<keyword evidence="2" id="KW-1185">Reference proteome</keyword>
<evidence type="ECO:0000313" key="1">
    <source>
        <dbReference type="EMBL" id="EQB05499.1"/>
    </source>
</evidence>
<dbReference type="Proteomes" id="UP000015525">
    <property type="component" value="Unassembled WGS sequence"/>
</dbReference>
<dbReference type="EMBL" id="ATHO01000109">
    <property type="protein sequence ID" value="EQB05499.1"/>
    <property type="molecule type" value="Genomic_DNA"/>
</dbReference>
<sequence length="59" mass="6348">MNLNGPCGSAFFHIQRSATNFTEFTALMMTAASSGRTVNLLVTGCNGDRNMVSHGEAYF</sequence>